<comment type="caution">
    <text evidence="2">The sequence shown here is derived from an EMBL/GenBank/DDBJ whole genome shotgun (WGS) entry which is preliminary data.</text>
</comment>
<evidence type="ECO:0000313" key="2">
    <source>
        <dbReference type="EMBL" id="HEN41411.1"/>
    </source>
</evidence>
<name>A0A831XLB0_GEOME</name>
<gene>
    <name evidence="2" type="ORF">ENQ87_03390</name>
</gene>
<sequence length="110" mass="11186">MKLNVKAALLSAFVLPGLGQVVRGERLKGGLLIALANIFLLAALVLVLKGMGPVLLEAKLAGGADPNAVSRKLAAGAPAARVLLACFGALWCFSVVDALVDRRKGDGPGV</sequence>
<evidence type="ECO:0008006" key="3">
    <source>
        <dbReference type="Google" id="ProtNLM"/>
    </source>
</evidence>
<keyword evidence="1" id="KW-1133">Transmembrane helix</keyword>
<keyword evidence="1" id="KW-0812">Transmembrane</keyword>
<protein>
    <recommendedName>
        <fullName evidence="3">DUF5683 domain-containing protein</fullName>
    </recommendedName>
</protein>
<accession>A0A831XLB0</accession>
<feature type="transmembrane region" description="Helical" evidence="1">
    <location>
        <begin position="29"/>
        <end position="48"/>
    </location>
</feature>
<keyword evidence="1" id="KW-0472">Membrane</keyword>
<feature type="transmembrane region" description="Helical" evidence="1">
    <location>
        <begin position="80"/>
        <end position="100"/>
    </location>
</feature>
<evidence type="ECO:0000256" key="1">
    <source>
        <dbReference type="SAM" id="Phobius"/>
    </source>
</evidence>
<dbReference type="AlphaFoldDB" id="A0A831XLB0"/>
<dbReference type="EMBL" id="DSOV01000010">
    <property type="protein sequence ID" value="HEN41411.1"/>
    <property type="molecule type" value="Genomic_DNA"/>
</dbReference>
<reference evidence="2" key="1">
    <citation type="journal article" date="2020" name="mSystems">
        <title>Genome- and Community-Level Interaction Insights into Carbon Utilization and Element Cycling Functions of Hydrothermarchaeota in Hydrothermal Sediment.</title>
        <authorList>
            <person name="Zhou Z."/>
            <person name="Liu Y."/>
            <person name="Xu W."/>
            <person name="Pan J."/>
            <person name="Luo Z.H."/>
            <person name="Li M."/>
        </authorList>
    </citation>
    <scope>NUCLEOTIDE SEQUENCE [LARGE SCALE GENOMIC DNA]</scope>
    <source>
        <strain evidence="2">SpSt-349</strain>
    </source>
</reference>
<organism evidence="2">
    <name type="scientific">Geobacter metallireducens</name>
    <dbReference type="NCBI Taxonomy" id="28232"/>
    <lineage>
        <taxon>Bacteria</taxon>
        <taxon>Pseudomonadati</taxon>
        <taxon>Thermodesulfobacteriota</taxon>
        <taxon>Desulfuromonadia</taxon>
        <taxon>Geobacterales</taxon>
        <taxon>Geobacteraceae</taxon>
        <taxon>Geobacter</taxon>
    </lineage>
</organism>
<proteinExistence type="predicted"/>